<reference evidence="3 4" key="1">
    <citation type="submission" date="2024-01" db="EMBL/GenBank/DDBJ databases">
        <title>Characterization of antibiotic resistant novel bacterial strains and their environmental applications.</title>
        <authorList>
            <person name="Manzoor S."/>
            <person name="Abbas S."/>
            <person name="Arshad M."/>
            <person name="Ahmed I."/>
        </authorList>
    </citation>
    <scope>NUCLEOTIDE SEQUENCE [LARGE SCALE GENOMIC DNA]</scope>
    <source>
        <strain evidence="3 4">NCCP-602</strain>
    </source>
</reference>
<keyword evidence="1" id="KW-0175">Coiled coil</keyword>
<evidence type="ECO:0000256" key="2">
    <source>
        <dbReference type="SAM" id="MobiDB-lite"/>
    </source>
</evidence>
<protein>
    <submittedName>
        <fullName evidence="3">Uncharacterized protein</fullName>
    </submittedName>
</protein>
<feature type="region of interest" description="Disordered" evidence="2">
    <location>
        <begin position="84"/>
        <end position="115"/>
    </location>
</feature>
<feature type="region of interest" description="Disordered" evidence="2">
    <location>
        <begin position="186"/>
        <end position="224"/>
    </location>
</feature>
<dbReference type="RefSeq" id="WP_339391316.1">
    <property type="nucleotide sequence ID" value="NZ_BAAAAF010000001.1"/>
</dbReference>
<proteinExistence type="predicted"/>
<name>A0ABN0SJD1_9MICO</name>
<evidence type="ECO:0000256" key="1">
    <source>
        <dbReference type="SAM" id="Coils"/>
    </source>
</evidence>
<keyword evidence="4" id="KW-1185">Reference proteome</keyword>
<dbReference type="EMBL" id="BAAAAF010000001">
    <property type="protein sequence ID" value="GAA0034335.1"/>
    <property type="molecule type" value="Genomic_DNA"/>
</dbReference>
<comment type="caution">
    <text evidence="3">The sequence shown here is derived from an EMBL/GenBank/DDBJ whole genome shotgun (WGS) entry which is preliminary data.</text>
</comment>
<feature type="compositionally biased region" description="Low complexity" evidence="2">
    <location>
        <begin position="210"/>
        <end position="221"/>
    </location>
</feature>
<evidence type="ECO:0000313" key="4">
    <source>
        <dbReference type="Proteomes" id="UP001498238"/>
    </source>
</evidence>
<evidence type="ECO:0000313" key="3">
    <source>
        <dbReference type="EMBL" id="GAA0034335.1"/>
    </source>
</evidence>
<feature type="compositionally biased region" description="Polar residues" evidence="2">
    <location>
        <begin position="186"/>
        <end position="202"/>
    </location>
</feature>
<accession>A0ABN0SJD1</accession>
<dbReference type="Proteomes" id="UP001498238">
    <property type="component" value="Unassembled WGS sequence"/>
</dbReference>
<sequence>MTADRVHASVGALQALSRSLATYRAGFDESARAVERSLAASSDEADEAVARRRRDLDEAIDEHRRAEARRREAEAELSAARAELASAQNQDPRYRGSAVSRAQGRVSRASGELDSASAIEREAEAEEHRCRRLRERSEAARSRIRSALNDYRSSVSAARAAETAIALAAMTKVVILKDVLGAYLSSSGSPPRSNLTVRSTASMGDHDGAASDSLPPAASSGGEAGETAVDWKRLLVDPAIESVQLLAFDPAAVPAFADIGAMDSDGEQSAAALTAVAHRWSTGGAAMFRRNPHPDYFDARDARDGLSGPHSFRAMVDFILANPVVLDPETGALVSGAPLLRALIAIAAETIPIRFAGDADDD</sequence>
<feature type="coiled-coil region" evidence="1">
    <location>
        <begin position="116"/>
        <end position="150"/>
    </location>
</feature>
<gene>
    <name evidence="3" type="ORF">NCCP602_02960</name>
</gene>
<organism evidence="3 4">
    <name type="scientific">Brevibacterium metallidurans</name>
    <dbReference type="NCBI Taxonomy" id="1482676"/>
    <lineage>
        <taxon>Bacteria</taxon>
        <taxon>Bacillati</taxon>
        <taxon>Actinomycetota</taxon>
        <taxon>Actinomycetes</taxon>
        <taxon>Micrococcales</taxon>
        <taxon>Brevibacteriaceae</taxon>
        <taxon>Brevibacterium</taxon>
    </lineage>
</organism>